<dbReference type="InterPro" id="IPR036388">
    <property type="entry name" value="WH-like_DNA-bd_sf"/>
</dbReference>
<dbReference type="PANTHER" id="PTHR37296">
    <property type="entry name" value="CONSERVED VIRULENCE FACTOR B"/>
    <property type="match status" value="1"/>
</dbReference>
<comment type="caution">
    <text evidence="4">The sequence shown here is derived from an EMBL/GenBank/DDBJ whole genome shotgun (WGS) entry which is preliminary data.</text>
</comment>
<proteinExistence type="inferred from homology"/>
<dbReference type="Pfam" id="PF17783">
    <property type="entry name" value="WHD_CvfB"/>
    <property type="match status" value="1"/>
</dbReference>
<dbReference type="Pfam" id="PF13509">
    <property type="entry name" value="S1_2"/>
    <property type="match status" value="2"/>
</dbReference>
<dbReference type="PANTHER" id="PTHR37296:SF1">
    <property type="entry name" value="CONSERVED VIRULENCE FACTOR B"/>
    <property type="match status" value="1"/>
</dbReference>
<feature type="domain" description="Conserved virulence factor B first S1" evidence="2">
    <location>
        <begin position="3"/>
        <end position="65"/>
    </location>
</feature>
<name>A0A844G6A6_9BACT</name>
<evidence type="ECO:0000259" key="2">
    <source>
        <dbReference type="Pfam" id="PF13509"/>
    </source>
</evidence>
<sequence>MNIGKHQLLTAEKETEFGFYLSDGRNHRETVLLPKKFAPAGFKEGDELEVFLSLDSEDRPVATTQKPKAEVGTLAVLRVKETTKIGAFLDWGLDKDLLLPFREQPQRVEAGRSYLVRLYIDEKTGRIVASRRLSRFYTGDVRELVPNQEVKFTVWDKARLGWRVIIDDKYIGIIYDNELFRAVKPGDRFTGFVHCIREEENRADIRFRPDGFDGVAAGKPAILDALEDAGGFLPLNSKSSVEEIQASFSFSKRVFKQLIGMLYKERKIVITDDGIRLADANQTEEKP</sequence>
<gene>
    <name evidence="4" type="ORF">FYJ85_13155</name>
</gene>
<evidence type="ECO:0000259" key="3">
    <source>
        <dbReference type="Pfam" id="PF17783"/>
    </source>
</evidence>
<dbReference type="Proteomes" id="UP000435649">
    <property type="component" value="Unassembled WGS sequence"/>
</dbReference>
<feature type="domain" description="Conserved virulence factor B first S1" evidence="2">
    <location>
        <begin position="71"/>
        <end position="129"/>
    </location>
</feature>
<dbReference type="PIRSF" id="PIRSF012524">
    <property type="entry name" value="YitL_S1"/>
    <property type="match status" value="1"/>
</dbReference>
<evidence type="ECO:0000313" key="4">
    <source>
        <dbReference type="EMBL" id="MST97988.1"/>
    </source>
</evidence>
<dbReference type="AlphaFoldDB" id="A0A844G6A6"/>
<feature type="domain" description="Conserved virulence factor B-like winged helix" evidence="3">
    <location>
        <begin position="222"/>
        <end position="277"/>
    </location>
</feature>
<dbReference type="InterPro" id="IPR040764">
    <property type="entry name" value="CvfB_WH"/>
</dbReference>
<reference evidence="4 5" key="1">
    <citation type="submission" date="2019-08" db="EMBL/GenBank/DDBJ databases">
        <title>In-depth cultivation of the pig gut microbiome towards novel bacterial diversity and tailored functional studies.</title>
        <authorList>
            <person name="Wylensek D."/>
            <person name="Hitch T.C.A."/>
            <person name="Clavel T."/>
        </authorList>
    </citation>
    <scope>NUCLEOTIDE SEQUENCE [LARGE SCALE GENOMIC DNA]</scope>
    <source>
        <strain evidence="4 5">BBE-744-WT-12</strain>
    </source>
</reference>
<dbReference type="Gene3D" id="1.10.10.10">
    <property type="entry name" value="Winged helix-like DNA-binding domain superfamily/Winged helix DNA-binding domain"/>
    <property type="match status" value="1"/>
</dbReference>
<dbReference type="EMBL" id="VUNS01000014">
    <property type="protein sequence ID" value="MST97988.1"/>
    <property type="molecule type" value="Genomic_DNA"/>
</dbReference>
<keyword evidence="5" id="KW-1185">Reference proteome</keyword>
<dbReference type="InterPro" id="IPR012340">
    <property type="entry name" value="NA-bd_OB-fold"/>
</dbReference>
<dbReference type="InterPro" id="IPR014464">
    <property type="entry name" value="CvfB_fam"/>
</dbReference>
<dbReference type="Gene3D" id="2.40.50.140">
    <property type="entry name" value="Nucleic acid-binding proteins"/>
    <property type="match status" value="1"/>
</dbReference>
<dbReference type="InterPro" id="IPR039566">
    <property type="entry name" value="CvfB_S1_st"/>
</dbReference>
<protein>
    <submittedName>
        <fullName evidence="4">GntR family transcriptional regulator</fullName>
    </submittedName>
</protein>
<organism evidence="4 5">
    <name type="scientific">Victivallis lenta</name>
    <dbReference type="NCBI Taxonomy" id="2606640"/>
    <lineage>
        <taxon>Bacteria</taxon>
        <taxon>Pseudomonadati</taxon>
        <taxon>Lentisphaerota</taxon>
        <taxon>Lentisphaeria</taxon>
        <taxon>Victivallales</taxon>
        <taxon>Victivallaceae</taxon>
        <taxon>Victivallis</taxon>
    </lineage>
</organism>
<evidence type="ECO:0000313" key="5">
    <source>
        <dbReference type="Proteomes" id="UP000435649"/>
    </source>
</evidence>
<comment type="similarity">
    <text evidence="1">Belongs to the CvfB family.</text>
</comment>
<accession>A0A844G6A6</accession>
<evidence type="ECO:0000256" key="1">
    <source>
        <dbReference type="PIRNR" id="PIRNR012524"/>
    </source>
</evidence>